<sequence>MKKLGEVDHPDDPLKRVMRDFLHVEWCCVDDLRDKIRSSELGLDIDALRKQFLQLISNDEVPLQDINDLTANEFEDAGEVKKWAEGIYRRVFDVERS</sequence>
<reference evidence="1" key="1">
    <citation type="submission" date="2023-02" db="EMBL/GenBank/DDBJ databases">
        <title>Tahibacter soli sp. nov. isolated from soil.</title>
        <authorList>
            <person name="Baek J.H."/>
            <person name="Lee J.K."/>
            <person name="Choi D.G."/>
            <person name="Jeon C.O."/>
        </authorList>
    </citation>
    <scope>NUCLEOTIDE SEQUENCE</scope>
    <source>
        <strain evidence="1">BL</strain>
    </source>
</reference>
<organism evidence="1 2">
    <name type="scientific">Tahibacter soli</name>
    <dbReference type="NCBI Taxonomy" id="2983605"/>
    <lineage>
        <taxon>Bacteria</taxon>
        <taxon>Pseudomonadati</taxon>
        <taxon>Pseudomonadota</taxon>
        <taxon>Gammaproteobacteria</taxon>
        <taxon>Lysobacterales</taxon>
        <taxon>Rhodanobacteraceae</taxon>
        <taxon>Tahibacter</taxon>
    </lineage>
</organism>
<dbReference type="EMBL" id="JAOVZO020000018">
    <property type="protein sequence ID" value="MDC8013733.1"/>
    <property type="molecule type" value="Genomic_DNA"/>
</dbReference>
<keyword evidence="2" id="KW-1185">Reference proteome</keyword>
<dbReference type="RefSeq" id="WP_263542426.1">
    <property type="nucleotide sequence ID" value="NZ_JAOVZO020000018.1"/>
</dbReference>
<name>A0A9X3YN05_9GAMM</name>
<proteinExistence type="predicted"/>
<dbReference type="Proteomes" id="UP001139971">
    <property type="component" value="Unassembled WGS sequence"/>
</dbReference>
<evidence type="ECO:0000313" key="2">
    <source>
        <dbReference type="Proteomes" id="UP001139971"/>
    </source>
</evidence>
<accession>A0A9X3YN05</accession>
<dbReference type="AlphaFoldDB" id="A0A9X3YN05"/>
<evidence type="ECO:0000313" key="1">
    <source>
        <dbReference type="EMBL" id="MDC8013733.1"/>
    </source>
</evidence>
<evidence type="ECO:0008006" key="3">
    <source>
        <dbReference type="Google" id="ProtNLM"/>
    </source>
</evidence>
<comment type="caution">
    <text evidence="1">The sequence shown here is derived from an EMBL/GenBank/DDBJ whole genome shotgun (WGS) entry which is preliminary data.</text>
</comment>
<gene>
    <name evidence="1" type="ORF">OD750_014420</name>
</gene>
<protein>
    <recommendedName>
        <fullName evidence="3">CdiI immunity protein domain-containing protein</fullName>
    </recommendedName>
</protein>